<dbReference type="SUPFAM" id="SSF51197">
    <property type="entry name" value="Clavaminate synthase-like"/>
    <property type="match status" value="1"/>
</dbReference>
<gene>
    <name evidence="2" type="ORF">NCTC13316_01513</name>
</gene>
<evidence type="ECO:0000313" key="3">
    <source>
        <dbReference type="Proteomes" id="UP000254794"/>
    </source>
</evidence>
<dbReference type="InterPro" id="IPR042098">
    <property type="entry name" value="TauD-like_sf"/>
</dbReference>
<evidence type="ECO:0000313" key="2">
    <source>
        <dbReference type="EMBL" id="STX51418.1"/>
    </source>
</evidence>
<dbReference type="Gene3D" id="3.60.130.10">
    <property type="entry name" value="Clavaminate synthase-like"/>
    <property type="match status" value="1"/>
</dbReference>
<proteinExistence type="predicted"/>
<dbReference type="GO" id="GO:0016706">
    <property type="term" value="F:2-oxoglutarate-dependent dioxygenase activity"/>
    <property type="evidence" value="ECO:0007669"/>
    <property type="project" value="UniProtKB-ARBA"/>
</dbReference>
<dbReference type="EMBL" id="UGOD01000001">
    <property type="protein sequence ID" value="STX51418.1"/>
    <property type="molecule type" value="Genomic_DNA"/>
</dbReference>
<dbReference type="Proteomes" id="UP000254794">
    <property type="component" value="Unassembled WGS sequence"/>
</dbReference>
<name>A0A378JL53_9GAMM</name>
<keyword evidence="1" id="KW-0560">Oxidoreductase</keyword>
<keyword evidence="3" id="KW-1185">Reference proteome</keyword>
<organism evidence="2 3">
    <name type="scientific">Legionella busanensis</name>
    <dbReference type="NCBI Taxonomy" id="190655"/>
    <lineage>
        <taxon>Bacteria</taxon>
        <taxon>Pseudomonadati</taxon>
        <taxon>Pseudomonadota</taxon>
        <taxon>Gammaproteobacteria</taxon>
        <taxon>Legionellales</taxon>
        <taxon>Legionellaceae</taxon>
        <taxon>Legionella</taxon>
    </lineage>
</organism>
<evidence type="ECO:0000256" key="1">
    <source>
        <dbReference type="ARBA" id="ARBA00023002"/>
    </source>
</evidence>
<dbReference type="AlphaFoldDB" id="A0A378JL53"/>
<sequence>MDFINQLARSHKSWSEVFETANPDEVEKFCTEHNIKLRWLKNDWLEMKQSLSPLLQHPVSKEIVWFNQAHLYDFNPKLLGIWGFLTTKLFYFRRLTRLHEVFFADGKKYLVKIFTILWIL</sequence>
<accession>A0A378JL53</accession>
<protein>
    <submittedName>
        <fullName evidence="2">Pyoverdine biosynthesis regulatory gene SyrP-like protein</fullName>
    </submittedName>
</protein>
<reference evidence="2 3" key="1">
    <citation type="submission" date="2018-06" db="EMBL/GenBank/DDBJ databases">
        <authorList>
            <consortium name="Pathogen Informatics"/>
            <person name="Doyle S."/>
        </authorList>
    </citation>
    <scope>NUCLEOTIDE SEQUENCE [LARGE SCALE GENOMIC DNA]</scope>
    <source>
        <strain evidence="2 3">NCTC13316</strain>
    </source>
</reference>